<dbReference type="InterPro" id="IPR025870">
    <property type="entry name" value="Glyoxalase-like_dom"/>
</dbReference>
<reference evidence="2 3" key="1">
    <citation type="submission" date="2021-07" db="EMBL/GenBank/DDBJ databases">
        <authorList>
            <person name="So Y."/>
        </authorList>
    </citation>
    <scope>NUCLEOTIDE SEQUENCE [LARGE SCALE GENOMIC DNA]</scope>
    <source>
        <strain evidence="2 3">HJA6</strain>
    </source>
</reference>
<name>A0ABS7A844_9PROT</name>
<gene>
    <name evidence="2" type="ORF">KPL78_11325</name>
</gene>
<dbReference type="SUPFAM" id="SSF54593">
    <property type="entry name" value="Glyoxalase/Bleomycin resistance protein/Dihydroxybiphenyl dioxygenase"/>
    <property type="match status" value="1"/>
</dbReference>
<keyword evidence="3" id="KW-1185">Reference proteome</keyword>
<dbReference type="RefSeq" id="WP_219763039.1">
    <property type="nucleotide sequence ID" value="NZ_JAHYBZ010000003.1"/>
</dbReference>
<protein>
    <submittedName>
        <fullName evidence="2">VOC family protein</fullName>
    </submittedName>
</protein>
<sequence length="262" mass="27533">MLSTLVGLDHLVVAVRDLDAAAEAWRALGFTLSPRGLHSAHVGSANHTMMFGQDYLELLAVVTAQPHNQALRDFLAAREGLERAAFTTTDAAAGAEALRARGFESHGPLHFGRPVPLPDGSTAEARFSVFRFPPSSYPGGLGIFACQHHTPEAVWVPALQSHPNGATRIKRALAATEQPEAEARKLAAAIDGVCRQRGDVWLVPTGIGRAEIGFAPRAVIAHLAQCDATALPEQGGAAIVIATPTPRPPAVATGVAVMFESP</sequence>
<feature type="domain" description="VOC" evidence="1">
    <location>
        <begin position="7"/>
        <end position="148"/>
    </location>
</feature>
<accession>A0ABS7A844</accession>
<comment type="caution">
    <text evidence="2">The sequence shown here is derived from an EMBL/GenBank/DDBJ whole genome shotgun (WGS) entry which is preliminary data.</text>
</comment>
<evidence type="ECO:0000313" key="3">
    <source>
        <dbReference type="Proteomes" id="UP001196565"/>
    </source>
</evidence>
<dbReference type="PROSITE" id="PS51819">
    <property type="entry name" value="VOC"/>
    <property type="match status" value="1"/>
</dbReference>
<dbReference type="Pfam" id="PF13468">
    <property type="entry name" value="Glyoxalase_3"/>
    <property type="match status" value="1"/>
</dbReference>
<dbReference type="InterPro" id="IPR037523">
    <property type="entry name" value="VOC_core"/>
</dbReference>
<proteinExistence type="predicted"/>
<dbReference type="InterPro" id="IPR029068">
    <property type="entry name" value="Glyas_Bleomycin-R_OHBP_Dase"/>
</dbReference>
<dbReference type="EMBL" id="JAHYBZ010000003">
    <property type="protein sequence ID" value="MBW6398444.1"/>
    <property type="molecule type" value="Genomic_DNA"/>
</dbReference>
<dbReference type="PANTHER" id="PTHR40265:SF1">
    <property type="entry name" value="GLYOXALASE-LIKE DOMAIN-CONTAINING PROTEIN"/>
    <property type="match status" value="1"/>
</dbReference>
<dbReference type="Proteomes" id="UP001196565">
    <property type="component" value="Unassembled WGS sequence"/>
</dbReference>
<evidence type="ECO:0000259" key="1">
    <source>
        <dbReference type="PROSITE" id="PS51819"/>
    </source>
</evidence>
<dbReference type="PANTHER" id="PTHR40265">
    <property type="entry name" value="BLL2707 PROTEIN"/>
    <property type="match status" value="1"/>
</dbReference>
<organism evidence="2 3">
    <name type="scientific">Roseomonas alba</name>
    <dbReference type="NCBI Taxonomy" id="2846776"/>
    <lineage>
        <taxon>Bacteria</taxon>
        <taxon>Pseudomonadati</taxon>
        <taxon>Pseudomonadota</taxon>
        <taxon>Alphaproteobacteria</taxon>
        <taxon>Acetobacterales</taxon>
        <taxon>Roseomonadaceae</taxon>
        <taxon>Roseomonas</taxon>
    </lineage>
</organism>
<evidence type="ECO:0000313" key="2">
    <source>
        <dbReference type="EMBL" id="MBW6398444.1"/>
    </source>
</evidence>
<dbReference type="Gene3D" id="3.10.180.10">
    <property type="entry name" value="2,3-Dihydroxybiphenyl 1,2-Dioxygenase, domain 1"/>
    <property type="match status" value="1"/>
</dbReference>